<dbReference type="InterPro" id="IPR036388">
    <property type="entry name" value="WH-like_DNA-bd_sf"/>
</dbReference>
<dbReference type="PANTHER" id="PTHR23155">
    <property type="entry name" value="DISEASE RESISTANCE PROTEIN RP"/>
    <property type="match status" value="1"/>
</dbReference>
<dbReference type="Proteomes" id="UP001472677">
    <property type="component" value="Unassembled WGS sequence"/>
</dbReference>
<sequence>MGCRVIKVKPLVEEEAWNLFADKVVAASMKGIDDLSEWRNALKELSLGKKSVNGLEDEVFQQLRFSYDRLQDLKLQQCFLSCALYPEDCIIEESRLIQLWIDEGLVDEMDSQASRV</sequence>
<dbReference type="PANTHER" id="PTHR23155:SF1032">
    <property type="entry name" value="NB-ARC DOMAIN-CONTAINING PROTEIN"/>
    <property type="match status" value="1"/>
</dbReference>
<reference evidence="1 2" key="1">
    <citation type="journal article" date="2024" name="G3 (Bethesda)">
        <title>Genome assembly of Hibiscus sabdariffa L. provides insights into metabolisms of medicinal natural products.</title>
        <authorList>
            <person name="Kim T."/>
        </authorList>
    </citation>
    <scope>NUCLEOTIDE SEQUENCE [LARGE SCALE GENOMIC DNA]</scope>
    <source>
        <strain evidence="1">TK-2024</strain>
        <tissue evidence="1">Old leaves</tissue>
    </source>
</reference>
<protein>
    <recommendedName>
        <fullName evidence="3">NB-ARC domain-containing protein</fullName>
    </recommendedName>
</protein>
<accession>A0ABR2FXT5</accession>
<evidence type="ECO:0000313" key="1">
    <source>
        <dbReference type="EMBL" id="KAK8589076.1"/>
    </source>
</evidence>
<proteinExistence type="predicted"/>
<dbReference type="InterPro" id="IPR044974">
    <property type="entry name" value="Disease_R_plants"/>
</dbReference>
<evidence type="ECO:0008006" key="3">
    <source>
        <dbReference type="Google" id="ProtNLM"/>
    </source>
</evidence>
<gene>
    <name evidence="1" type="ORF">V6N12_023483</name>
</gene>
<comment type="caution">
    <text evidence="1">The sequence shown here is derived from an EMBL/GenBank/DDBJ whole genome shotgun (WGS) entry which is preliminary data.</text>
</comment>
<name>A0ABR2FXT5_9ROSI</name>
<dbReference type="EMBL" id="JBBPBM010000004">
    <property type="protein sequence ID" value="KAK8589076.1"/>
    <property type="molecule type" value="Genomic_DNA"/>
</dbReference>
<dbReference type="Gene3D" id="1.10.10.10">
    <property type="entry name" value="Winged helix-like DNA-binding domain superfamily/Winged helix DNA-binding domain"/>
    <property type="match status" value="1"/>
</dbReference>
<organism evidence="1 2">
    <name type="scientific">Hibiscus sabdariffa</name>
    <name type="common">roselle</name>
    <dbReference type="NCBI Taxonomy" id="183260"/>
    <lineage>
        <taxon>Eukaryota</taxon>
        <taxon>Viridiplantae</taxon>
        <taxon>Streptophyta</taxon>
        <taxon>Embryophyta</taxon>
        <taxon>Tracheophyta</taxon>
        <taxon>Spermatophyta</taxon>
        <taxon>Magnoliopsida</taxon>
        <taxon>eudicotyledons</taxon>
        <taxon>Gunneridae</taxon>
        <taxon>Pentapetalae</taxon>
        <taxon>rosids</taxon>
        <taxon>malvids</taxon>
        <taxon>Malvales</taxon>
        <taxon>Malvaceae</taxon>
        <taxon>Malvoideae</taxon>
        <taxon>Hibiscus</taxon>
    </lineage>
</organism>
<dbReference type="InterPro" id="IPR027417">
    <property type="entry name" value="P-loop_NTPase"/>
</dbReference>
<dbReference type="SUPFAM" id="SSF52540">
    <property type="entry name" value="P-loop containing nucleoside triphosphate hydrolases"/>
    <property type="match status" value="1"/>
</dbReference>
<evidence type="ECO:0000313" key="2">
    <source>
        <dbReference type="Proteomes" id="UP001472677"/>
    </source>
</evidence>
<keyword evidence="2" id="KW-1185">Reference proteome</keyword>